<feature type="domain" description="NADP-dependent oxidoreductase" evidence="7">
    <location>
        <begin position="25"/>
        <end position="259"/>
    </location>
</feature>
<evidence type="ECO:0000256" key="2">
    <source>
        <dbReference type="ARBA" id="ARBA00022857"/>
    </source>
</evidence>
<evidence type="ECO:0000256" key="3">
    <source>
        <dbReference type="ARBA" id="ARBA00023002"/>
    </source>
</evidence>
<dbReference type="OrthoDB" id="9804790at2"/>
<evidence type="ECO:0000313" key="9">
    <source>
        <dbReference type="Proteomes" id="UP000184480"/>
    </source>
</evidence>
<dbReference type="STRING" id="1346286.SAMN05444362_11254"/>
<organism evidence="8 9">
    <name type="scientific">Dysgonomonas macrotermitis</name>
    <dbReference type="NCBI Taxonomy" id="1346286"/>
    <lineage>
        <taxon>Bacteria</taxon>
        <taxon>Pseudomonadati</taxon>
        <taxon>Bacteroidota</taxon>
        <taxon>Bacteroidia</taxon>
        <taxon>Bacteroidales</taxon>
        <taxon>Dysgonomonadaceae</taxon>
        <taxon>Dysgonomonas</taxon>
    </lineage>
</organism>
<dbReference type="InterPro" id="IPR018170">
    <property type="entry name" value="Aldo/ket_reductase_CS"/>
</dbReference>
<evidence type="ECO:0000313" key="8">
    <source>
        <dbReference type="EMBL" id="SHF92911.1"/>
    </source>
</evidence>
<proteinExistence type="inferred from homology"/>
<dbReference type="InterPro" id="IPR020471">
    <property type="entry name" value="AKR"/>
</dbReference>
<reference evidence="9" key="1">
    <citation type="submission" date="2016-11" db="EMBL/GenBank/DDBJ databases">
        <authorList>
            <person name="Varghese N."/>
            <person name="Submissions S."/>
        </authorList>
    </citation>
    <scope>NUCLEOTIDE SEQUENCE [LARGE SCALE GENOMIC DNA]</scope>
    <source>
        <strain evidence="9">DSM 27370</strain>
    </source>
</reference>
<accession>A0A1M5FP28</accession>
<sequence>MKEFVLNNGIKIPAVGVGVFRVEDANIAYETVKLALSVGYRHIDTAMIYGNEEAVGKAIRDSGVPRQDIFLTTKLWNADQRSGQIQEAINASLKHLDTDYVDLYLVHWPVKETYVSVWNEMEHIYKQGKAQAIGVSNYNPHHLDDLLRHANIVPAVNQIECYPYLTQEDVVSYCKTKKIYPQAWGPLGAGKSDVLSNPVILELAKKYDKTPAQIVLRWNHERGVIVIPKSVRRERLIENLSITDFQLSAEDVSRISALNKNQRLGSDPETFDF</sequence>
<keyword evidence="3" id="KW-0560">Oxidoreductase</keyword>
<dbReference type="Gene3D" id="3.20.20.100">
    <property type="entry name" value="NADP-dependent oxidoreductase domain"/>
    <property type="match status" value="1"/>
</dbReference>
<evidence type="ECO:0000256" key="6">
    <source>
        <dbReference type="PIRSR" id="PIRSR000097-3"/>
    </source>
</evidence>
<dbReference type="PRINTS" id="PR00069">
    <property type="entry name" value="ALDKETRDTASE"/>
</dbReference>
<keyword evidence="2" id="KW-0521">NADP</keyword>
<evidence type="ECO:0000259" key="7">
    <source>
        <dbReference type="Pfam" id="PF00248"/>
    </source>
</evidence>
<dbReference type="PANTHER" id="PTHR43827">
    <property type="entry name" value="2,5-DIKETO-D-GLUCONIC ACID REDUCTASE"/>
    <property type="match status" value="1"/>
</dbReference>
<feature type="site" description="Lowers pKa of active site Tyr" evidence="6">
    <location>
        <position position="74"/>
    </location>
</feature>
<feature type="binding site" evidence="5">
    <location>
        <position position="107"/>
    </location>
    <ligand>
        <name>substrate</name>
    </ligand>
</feature>
<dbReference type="InterPro" id="IPR036812">
    <property type="entry name" value="NAD(P)_OxRdtase_dom_sf"/>
</dbReference>
<dbReference type="GO" id="GO:0016616">
    <property type="term" value="F:oxidoreductase activity, acting on the CH-OH group of donors, NAD or NADP as acceptor"/>
    <property type="evidence" value="ECO:0007669"/>
    <property type="project" value="UniProtKB-ARBA"/>
</dbReference>
<protein>
    <submittedName>
        <fullName evidence="8">Aldo/keto reductase</fullName>
    </submittedName>
</protein>
<name>A0A1M5FP28_9BACT</name>
<gene>
    <name evidence="8" type="ORF">SAMN05444362_11254</name>
</gene>
<evidence type="ECO:0000256" key="1">
    <source>
        <dbReference type="ARBA" id="ARBA00007905"/>
    </source>
</evidence>
<dbReference type="SUPFAM" id="SSF51430">
    <property type="entry name" value="NAD(P)-linked oxidoreductase"/>
    <property type="match status" value="1"/>
</dbReference>
<dbReference type="FunFam" id="3.20.20.100:FF:000015">
    <property type="entry name" value="Oxidoreductase, aldo/keto reductase family"/>
    <property type="match status" value="1"/>
</dbReference>
<evidence type="ECO:0000256" key="5">
    <source>
        <dbReference type="PIRSR" id="PIRSR000097-2"/>
    </source>
</evidence>
<dbReference type="PROSITE" id="PS00062">
    <property type="entry name" value="ALDOKETO_REDUCTASE_2"/>
    <property type="match status" value="1"/>
</dbReference>
<comment type="similarity">
    <text evidence="1">Belongs to the aldo/keto reductase family.</text>
</comment>
<dbReference type="AlphaFoldDB" id="A0A1M5FP28"/>
<dbReference type="PIRSF" id="PIRSF000097">
    <property type="entry name" value="AKR"/>
    <property type="match status" value="1"/>
</dbReference>
<dbReference type="RefSeq" id="WP_062180863.1">
    <property type="nucleotide sequence ID" value="NZ_BBXL01000011.1"/>
</dbReference>
<dbReference type="InterPro" id="IPR023210">
    <property type="entry name" value="NADP_OxRdtase_dom"/>
</dbReference>
<dbReference type="Pfam" id="PF00248">
    <property type="entry name" value="Aldo_ket_red"/>
    <property type="match status" value="1"/>
</dbReference>
<evidence type="ECO:0000256" key="4">
    <source>
        <dbReference type="PIRSR" id="PIRSR000097-1"/>
    </source>
</evidence>
<feature type="active site" description="Proton donor" evidence="4">
    <location>
        <position position="49"/>
    </location>
</feature>
<dbReference type="EMBL" id="FQUC01000012">
    <property type="protein sequence ID" value="SHF92911.1"/>
    <property type="molecule type" value="Genomic_DNA"/>
</dbReference>
<dbReference type="Proteomes" id="UP000184480">
    <property type="component" value="Unassembled WGS sequence"/>
</dbReference>
<keyword evidence="9" id="KW-1185">Reference proteome</keyword>
<dbReference type="PANTHER" id="PTHR43827:SF3">
    <property type="entry name" value="NADP-DEPENDENT OXIDOREDUCTASE DOMAIN-CONTAINING PROTEIN"/>
    <property type="match status" value="1"/>
</dbReference>
<dbReference type="PROSITE" id="PS00798">
    <property type="entry name" value="ALDOKETO_REDUCTASE_1"/>
    <property type="match status" value="1"/>
</dbReference>